<dbReference type="AlphaFoldDB" id="A0A2T5VBG2"/>
<keyword evidence="9 15" id="KW-0406">Ion transport</keyword>
<evidence type="ECO:0000256" key="3">
    <source>
        <dbReference type="ARBA" id="ARBA00022448"/>
    </source>
</evidence>
<evidence type="ECO:0000256" key="10">
    <source>
        <dbReference type="ARBA" id="ARBA00023136"/>
    </source>
</evidence>
<keyword evidence="6 15" id="KW-0812">Transmembrane</keyword>
<evidence type="ECO:0000256" key="4">
    <source>
        <dbReference type="ARBA" id="ARBA00022475"/>
    </source>
</evidence>
<keyword evidence="5 15" id="KW-0138">CF(0)</keyword>
<protein>
    <recommendedName>
        <fullName evidence="15">ATP synthase subunit b</fullName>
    </recommendedName>
    <alternativeName>
        <fullName evidence="15">ATP synthase F(0) sector subunit b</fullName>
    </alternativeName>
    <alternativeName>
        <fullName evidence="15">ATPase subunit I</fullName>
    </alternativeName>
    <alternativeName>
        <fullName evidence="15">F-type ATPase subunit b</fullName>
        <shortName evidence="15">F-ATPase subunit b</shortName>
    </alternativeName>
</protein>
<evidence type="ECO:0000256" key="11">
    <source>
        <dbReference type="ARBA" id="ARBA00023310"/>
    </source>
</evidence>
<dbReference type="Pfam" id="PF00430">
    <property type="entry name" value="ATP-synt_B"/>
    <property type="match status" value="1"/>
</dbReference>
<dbReference type="GO" id="GO:0045259">
    <property type="term" value="C:proton-transporting ATP synthase complex"/>
    <property type="evidence" value="ECO:0007669"/>
    <property type="project" value="UniProtKB-KW"/>
</dbReference>
<proteinExistence type="inferred from homology"/>
<keyword evidence="3 15" id="KW-0813">Transport</keyword>
<comment type="caution">
    <text evidence="17">The sequence shown here is derived from an EMBL/GenBank/DDBJ whole genome shotgun (WGS) entry which is preliminary data.</text>
</comment>
<evidence type="ECO:0000313" key="18">
    <source>
        <dbReference type="Proteomes" id="UP000244081"/>
    </source>
</evidence>
<keyword evidence="7 15" id="KW-0375">Hydrogen ion transport</keyword>
<dbReference type="GO" id="GO:0046933">
    <property type="term" value="F:proton-transporting ATP synthase activity, rotational mechanism"/>
    <property type="evidence" value="ECO:0007669"/>
    <property type="project" value="UniProtKB-UniRule"/>
</dbReference>
<dbReference type="RefSeq" id="WP_107989885.1">
    <property type="nucleotide sequence ID" value="NZ_QAYG01000003.1"/>
</dbReference>
<dbReference type="InterPro" id="IPR050059">
    <property type="entry name" value="ATP_synthase_B_chain"/>
</dbReference>
<dbReference type="OrthoDB" id="466272at2"/>
<comment type="similarity">
    <text evidence="2 15 16">Belongs to the ATPase B chain family.</text>
</comment>
<dbReference type="GO" id="GO:0046961">
    <property type="term" value="F:proton-transporting ATPase activity, rotational mechanism"/>
    <property type="evidence" value="ECO:0007669"/>
    <property type="project" value="TreeGrafter"/>
</dbReference>
<dbReference type="Proteomes" id="UP000244081">
    <property type="component" value="Unassembled WGS sequence"/>
</dbReference>
<evidence type="ECO:0000256" key="13">
    <source>
        <dbReference type="ARBA" id="ARBA00025614"/>
    </source>
</evidence>
<feature type="transmembrane region" description="Helical" evidence="15">
    <location>
        <begin position="6"/>
        <end position="27"/>
    </location>
</feature>
<keyword evidence="8 15" id="KW-1133">Transmembrane helix</keyword>
<comment type="subunit">
    <text evidence="14 15">F-type ATPases have 2 components, F(1) - the catalytic core - and F(0) - the membrane proton channel. F(1) has five subunits: alpha(3), beta(3), gamma(1), delta(1), epsilon(1). F(0) has three main subunits: a(1), b(2) and c(10-14). The alpha and beta chains form an alternating ring which encloses part of the gamma chain. F(1) is attached to F(0) by a central stalk formed by the gamma and epsilon chains, while a peripheral stalk is formed by the delta and b chains.</text>
</comment>
<evidence type="ECO:0000256" key="14">
    <source>
        <dbReference type="ARBA" id="ARBA00025830"/>
    </source>
</evidence>
<keyword evidence="18" id="KW-1185">Reference proteome</keyword>
<evidence type="ECO:0000256" key="7">
    <source>
        <dbReference type="ARBA" id="ARBA00022781"/>
    </source>
</evidence>
<evidence type="ECO:0000256" key="16">
    <source>
        <dbReference type="RuleBase" id="RU003848"/>
    </source>
</evidence>
<evidence type="ECO:0000256" key="5">
    <source>
        <dbReference type="ARBA" id="ARBA00022547"/>
    </source>
</evidence>
<evidence type="ECO:0000256" key="2">
    <source>
        <dbReference type="ARBA" id="ARBA00005513"/>
    </source>
</evidence>
<reference evidence="17 18" key="1">
    <citation type="submission" date="2018-04" db="EMBL/GenBank/DDBJ databases">
        <title>Genomic Encyclopedia of Archaeal and Bacterial Type Strains, Phase II (KMG-II): from individual species to whole genera.</title>
        <authorList>
            <person name="Goeker M."/>
        </authorList>
    </citation>
    <scope>NUCLEOTIDE SEQUENCE [LARGE SCALE GENOMIC DNA]</scope>
    <source>
        <strain evidence="17 18">DSM 23382</strain>
    </source>
</reference>
<dbReference type="PANTHER" id="PTHR33445">
    <property type="entry name" value="ATP SYNTHASE SUBUNIT B', CHLOROPLASTIC"/>
    <property type="match status" value="1"/>
</dbReference>
<evidence type="ECO:0000256" key="6">
    <source>
        <dbReference type="ARBA" id="ARBA00022692"/>
    </source>
</evidence>
<comment type="function">
    <text evidence="12 15">F(1)F(0) ATP synthase produces ATP from ADP in the presence of a proton or sodium gradient. F-type ATPases consist of two structural domains, F(1) containing the extramembraneous catalytic core and F(0) containing the membrane proton channel, linked together by a central stalk and a peripheral stalk. During catalysis, ATP synthesis in the catalytic domain of F(1) is coupled via a rotary mechanism of the central stalk subunits to proton translocation.</text>
</comment>
<keyword evidence="11 15" id="KW-0066">ATP synthesis</keyword>
<organism evidence="17 18">
    <name type="scientific">Breoghania corrubedonensis</name>
    <dbReference type="NCBI Taxonomy" id="665038"/>
    <lineage>
        <taxon>Bacteria</taxon>
        <taxon>Pseudomonadati</taxon>
        <taxon>Pseudomonadota</taxon>
        <taxon>Alphaproteobacteria</taxon>
        <taxon>Hyphomicrobiales</taxon>
        <taxon>Stappiaceae</taxon>
        <taxon>Breoghania</taxon>
    </lineage>
</organism>
<name>A0A2T5VBG2_9HYPH</name>
<keyword evidence="10 15" id="KW-0472">Membrane</keyword>
<evidence type="ECO:0000256" key="8">
    <source>
        <dbReference type="ARBA" id="ARBA00022989"/>
    </source>
</evidence>
<evidence type="ECO:0000313" key="17">
    <source>
        <dbReference type="EMBL" id="PTW61081.1"/>
    </source>
</evidence>
<dbReference type="HAMAP" id="MF_01398">
    <property type="entry name" value="ATP_synth_b_bprime"/>
    <property type="match status" value="1"/>
</dbReference>
<accession>A0A2T5VBG2</accession>
<dbReference type="PANTHER" id="PTHR33445:SF2">
    <property type="entry name" value="ATP SYNTHASE SUBUNIT B', CHLOROPLASTIC"/>
    <property type="match status" value="1"/>
</dbReference>
<evidence type="ECO:0000256" key="1">
    <source>
        <dbReference type="ARBA" id="ARBA00004377"/>
    </source>
</evidence>
<evidence type="ECO:0000256" key="15">
    <source>
        <dbReference type="HAMAP-Rule" id="MF_01398"/>
    </source>
</evidence>
<comment type="subcellular location">
    <subcellularLocation>
        <location evidence="1">Cell inner membrane</location>
        <topology evidence="1">Single-pass membrane protein</topology>
    </subcellularLocation>
    <subcellularLocation>
        <location evidence="15">Cell membrane</location>
        <topology evidence="15">Single-pass membrane protein</topology>
    </subcellularLocation>
</comment>
<gene>
    <name evidence="15" type="primary">atpF</name>
    <name evidence="17" type="ORF">C8N35_103263</name>
</gene>
<dbReference type="EMBL" id="QAYG01000003">
    <property type="protein sequence ID" value="PTW61081.1"/>
    <property type="molecule type" value="Genomic_DNA"/>
</dbReference>
<evidence type="ECO:0000256" key="9">
    <source>
        <dbReference type="ARBA" id="ARBA00023065"/>
    </source>
</evidence>
<comment type="function">
    <text evidence="13">Component of the F(0) channel, it forms part of the peripheral stalk, linking F(1) to F(0). The b'-subunit is a diverged and duplicated form of b found in plants and photosynthetic bacteria.</text>
</comment>
<dbReference type="CDD" id="cd06503">
    <property type="entry name" value="ATP-synt_Fo_b"/>
    <property type="match status" value="1"/>
</dbReference>
<sequence>MTFDWWTFAIQAINVLILIWILHRFFWKPISRVIMERRSATEAALENARVQTQAAEQARSDVEAARAGISREHDAMLETARKEAEKLSQSLLDDAAKQAEHLQDKAKADIKAAYVAARKAAMDEAGTLAIGIAAKLAARLEGSVVRAVFLESLVAEITALPANTRQSVAMRNATLRLTSATVLQENEEADCRRRIADAFGFEPDLAIVTDPALIEGLELHGEHFSILNSWRADLARIEESLSHD</sequence>
<dbReference type="InterPro" id="IPR002146">
    <property type="entry name" value="ATP_synth_b/b'su_bac/chlpt"/>
</dbReference>
<keyword evidence="4 15" id="KW-1003">Cell membrane</keyword>
<evidence type="ECO:0000256" key="12">
    <source>
        <dbReference type="ARBA" id="ARBA00025198"/>
    </source>
</evidence>
<dbReference type="GO" id="GO:0005886">
    <property type="term" value="C:plasma membrane"/>
    <property type="evidence" value="ECO:0007669"/>
    <property type="project" value="UniProtKB-SubCell"/>
</dbReference>